<name>A0AAW9DLN6_ACIAO</name>
<evidence type="ECO:0000313" key="1">
    <source>
        <dbReference type="EMBL" id="MDX5929811.1"/>
    </source>
</evidence>
<accession>A0AAW9DLN6</accession>
<dbReference type="EMBL" id="JAWXYB010000018">
    <property type="protein sequence ID" value="MDX5929811.1"/>
    <property type="molecule type" value="Genomic_DNA"/>
</dbReference>
<dbReference type="RefSeq" id="WP_319612803.1">
    <property type="nucleotide sequence ID" value="NZ_JAWXYB010000018.1"/>
</dbReference>
<comment type="caution">
    <text evidence="1">The sequence shown here is derived from an EMBL/GenBank/DDBJ whole genome shotgun (WGS) entry which is preliminary data.</text>
</comment>
<sequence length="82" mass="9157">MSDERRAVNIKRDDYAVPGREVPDFIARNPNIVGCADIFNLDFGTPIIRVGMLASVLTGLFDEERRPAVRRWVVIADTISPA</sequence>
<dbReference type="Proteomes" id="UP001279553">
    <property type="component" value="Unassembled WGS sequence"/>
</dbReference>
<protein>
    <submittedName>
        <fullName evidence="1">Uncharacterized protein</fullName>
    </submittedName>
</protein>
<proteinExistence type="predicted"/>
<keyword evidence="2" id="KW-1185">Reference proteome</keyword>
<reference evidence="1 2" key="1">
    <citation type="submission" date="2023-11" db="EMBL/GenBank/DDBJ databases">
        <title>MicrobeMod: A computational toolkit for identifying prokaryotic methylation and restriction-modification with nanopore sequencing.</title>
        <authorList>
            <person name="Crits-Christoph A."/>
            <person name="Kang S.C."/>
            <person name="Lee H."/>
            <person name="Ostrov N."/>
        </authorList>
    </citation>
    <scope>NUCLEOTIDE SEQUENCE [LARGE SCALE GENOMIC DNA]</scope>
    <source>
        <strain evidence="1 2">DSMZ 700</strain>
    </source>
</reference>
<gene>
    <name evidence="1" type="ORF">SIL87_03430</name>
</gene>
<organism evidence="1 2">
    <name type="scientific">Acidiphilium acidophilum</name>
    <name type="common">Thiobacillus acidophilus</name>
    <dbReference type="NCBI Taxonomy" id="76588"/>
    <lineage>
        <taxon>Bacteria</taxon>
        <taxon>Pseudomonadati</taxon>
        <taxon>Pseudomonadota</taxon>
        <taxon>Alphaproteobacteria</taxon>
        <taxon>Acetobacterales</taxon>
        <taxon>Acidocellaceae</taxon>
        <taxon>Acidiphilium</taxon>
    </lineage>
</organism>
<evidence type="ECO:0000313" key="2">
    <source>
        <dbReference type="Proteomes" id="UP001279553"/>
    </source>
</evidence>
<dbReference type="AlphaFoldDB" id="A0AAW9DLN6"/>